<feature type="transmembrane region" description="Helical" evidence="1">
    <location>
        <begin position="12"/>
        <end position="30"/>
    </location>
</feature>
<name>H1A8I4_WEIHE</name>
<reference evidence="2" key="1">
    <citation type="journal article" date="2012" name="J. Appl. Microbiol.">
        <title>Characterization and identification of weissellicin Y and weissellicin M, novel bacteriocins produced by Weissella hellenica QU 13.</title>
        <authorList>
            <person name="Masuda Y."/>
            <person name="Zendo T."/>
            <person name="Sawa N."/>
            <person name="Perez R.H."/>
            <person name="Nakayama J."/>
            <person name="Sonomoto K."/>
        </authorList>
    </citation>
    <scope>NUCLEOTIDE SEQUENCE</scope>
    <source>
        <strain evidence="2">QU 13</strain>
    </source>
</reference>
<dbReference type="EMBL" id="AB501211">
    <property type="protein sequence ID" value="BAL44211.1"/>
    <property type="molecule type" value="Genomic_DNA"/>
</dbReference>
<accession>H1A8I4</accession>
<keyword evidence="1" id="KW-0812">Transmembrane</keyword>
<dbReference type="AlphaFoldDB" id="H1A8I4"/>
<feature type="transmembrane region" description="Helical" evidence="1">
    <location>
        <begin position="37"/>
        <end position="55"/>
    </location>
</feature>
<protein>
    <submittedName>
        <fullName evidence="2">Uncharacterized protein</fullName>
    </submittedName>
</protein>
<feature type="transmembrane region" description="Helical" evidence="1">
    <location>
        <begin position="61"/>
        <end position="80"/>
    </location>
</feature>
<proteinExistence type="predicted"/>
<sequence length="102" mass="11627">MITLIEKVLDNTTLFAIVVIILQSILLPRLKNNFPIYILPTIVFIGGEYMIWATNHSNNQILGTFVVIGLSILLIITGIVTEYEIRKSKQEKVSKSNFYSRK</sequence>
<evidence type="ECO:0000256" key="1">
    <source>
        <dbReference type="SAM" id="Phobius"/>
    </source>
</evidence>
<keyword evidence="1" id="KW-1133">Transmembrane helix</keyword>
<keyword evidence="1" id="KW-0472">Membrane</keyword>
<organism evidence="2">
    <name type="scientific">Weissella hellenica</name>
    <dbReference type="NCBI Taxonomy" id="46256"/>
    <lineage>
        <taxon>Bacteria</taxon>
        <taxon>Bacillati</taxon>
        <taxon>Bacillota</taxon>
        <taxon>Bacilli</taxon>
        <taxon>Lactobacillales</taxon>
        <taxon>Lactobacillaceae</taxon>
        <taxon>Weissella</taxon>
    </lineage>
</organism>
<evidence type="ECO:0000313" key="2">
    <source>
        <dbReference type="EMBL" id="BAL44211.1"/>
    </source>
</evidence>